<dbReference type="Gene3D" id="3.40.630.10">
    <property type="entry name" value="Zn peptidases"/>
    <property type="match status" value="1"/>
</dbReference>
<dbReference type="GO" id="GO:0016788">
    <property type="term" value="F:hydrolase activity, acting on ester bonds"/>
    <property type="evidence" value="ECO:0007669"/>
    <property type="project" value="InterPro"/>
</dbReference>
<dbReference type="Pfam" id="PF24827">
    <property type="entry name" value="AstE_AspA_cat"/>
    <property type="match status" value="1"/>
</dbReference>
<protein>
    <submittedName>
        <fullName evidence="6">Succinylglutamate desuccinylase</fullName>
        <ecNumber evidence="6">3.5.1.96</ecNumber>
    </submittedName>
</protein>
<evidence type="ECO:0000256" key="2">
    <source>
        <dbReference type="ARBA" id="ARBA00022723"/>
    </source>
</evidence>
<reference evidence="6 7" key="1">
    <citation type="submission" date="2018-06" db="EMBL/GenBank/DDBJ databases">
        <authorList>
            <consortium name="Pathogen Informatics"/>
            <person name="Doyle S."/>
        </authorList>
    </citation>
    <scope>NUCLEOTIDE SEQUENCE [LARGE SCALE GENOMIC DNA]</scope>
    <source>
        <strain evidence="6 7">NCTC10005</strain>
    </source>
</reference>
<keyword evidence="4" id="KW-0862">Zinc</keyword>
<keyword evidence="2" id="KW-0479">Metal-binding</keyword>
<dbReference type="AlphaFoldDB" id="A0A377M1C9"/>
<comment type="cofactor">
    <cofactor evidence="1">
        <name>Zn(2+)</name>
        <dbReference type="ChEBI" id="CHEBI:29105"/>
    </cofactor>
</comment>
<organism evidence="6 7">
    <name type="scientific">Enterobacter cloacae</name>
    <dbReference type="NCBI Taxonomy" id="550"/>
    <lineage>
        <taxon>Bacteria</taxon>
        <taxon>Pseudomonadati</taxon>
        <taxon>Pseudomonadota</taxon>
        <taxon>Gammaproteobacteria</taxon>
        <taxon>Enterobacterales</taxon>
        <taxon>Enterobacteriaceae</taxon>
        <taxon>Enterobacter</taxon>
        <taxon>Enterobacter cloacae complex</taxon>
    </lineage>
</organism>
<sequence length="233" mass="25591">MKRRPSRLSTCCCARVSRGDRAALPSAGGSGNPPALAQNKRYLVSDINRMFGAAWSQFPQSDETARAQWLEQIVTSFSPTRGHRAGISICIRRSAPRITCVLAYCRSVSALGGRFLRWLGDAGLEALVFHQSPGEPLRTLPANASARWPARWSWEKRCRLAKRSYALCPDASCAAALLGGKEPEHTSQPVERYRLCSRSPAVARLSSYICGPHAQFYARFARGITGGGRRRAL</sequence>
<dbReference type="InterPro" id="IPR055438">
    <property type="entry name" value="AstE_AspA_cat"/>
</dbReference>
<evidence type="ECO:0000256" key="3">
    <source>
        <dbReference type="ARBA" id="ARBA00022801"/>
    </source>
</evidence>
<dbReference type="Proteomes" id="UP000255106">
    <property type="component" value="Unassembled WGS sequence"/>
</dbReference>
<evidence type="ECO:0000256" key="4">
    <source>
        <dbReference type="ARBA" id="ARBA00022833"/>
    </source>
</evidence>
<accession>A0A377M1C9</accession>
<proteinExistence type="predicted"/>
<evidence type="ECO:0000313" key="6">
    <source>
        <dbReference type="EMBL" id="STQ12525.1"/>
    </source>
</evidence>
<gene>
    <name evidence="6" type="primary">astE</name>
    <name evidence="6" type="ORF">NCTC10005_05316</name>
</gene>
<evidence type="ECO:0000256" key="1">
    <source>
        <dbReference type="ARBA" id="ARBA00001947"/>
    </source>
</evidence>
<dbReference type="SUPFAM" id="SSF53187">
    <property type="entry name" value="Zn-dependent exopeptidases"/>
    <property type="match status" value="1"/>
</dbReference>
<dbReference type="GO" id="GO:0009017">
    <property type="term" value="F:succinylglutamate desuccinylase activity"/>
    <property type="evidence" value="ECO:0007669"/>
    <property type="project" value="UniProtKB-EC"/>
</dbReference>
<evidence type="ECO:0000259" key="5">
    <source>
        <dbReference type="Pfam" id="PF24827"/>
    </source>
</evidence>
<feature type="domain" description="Succinylglutamate desuccinylase/Aspartoacylase catalytic" evidence="5">
    <location>
        <begin position="31"/>
        <end position="135"/>
    </location>
</feature>
<evidence type="ECO:0000313" key="7">
    <source>
        <dbReference type="Proteomes" id="UP000255106"/>
    </source>
</evidence>
<dbReference type="GO" id="GO:0046872">
    <property type="term" value="F:metal ion binding"/>
    <property type="evidence" value="ECO:0007669"/>
    <property type="project" value="UniProtKB-KW"/>
</dbReference>
<keyword evidence="3 6" id="KW-0378">Hydrolase</keyword>
<name>A0A377M1C9_ENTCL</name>
<dbReference type="EC" id="3.5.1.96" evidence="6"/>
<dbReference type="EMBL" id="UGJB01000004">
    <property type="protein sequence ID" value="STQ12525.1"/>
    <property type="molecule type" value="Genomic_DNA"/>
</dbReference>